<evidence type="ECO:0000256" key="1">
    <source>
        <dbReference type="SAM" id="MobiDB-lite"/>
    </source>
</evidence>
<evidence type="ECO:0000313" key="3">
    <source>
        <dbReference type="Proteomes" id="UP000024837"/>
    </source>
</evidence>
<evidence type="ECO:0000313" key="2">
    <source>
        <dbReference type="EMBL" id="EWC46653.1"/>
    </source>
</evidence>
<accession>W7I396</accession>
<protein>
    <submittedName>
        <fullName evidence="2">Uncharacterized protein</fullName>
    </submittedName>
</protein>
<sequence>MEEDKREYTLFSSTGRKNPRKRWANVLDTLKNSRTNIAPADGTQGSMDGAPETPLQENKDDNSLQEAQELVKIHNYRMLVAPEVSNMKAIDQAARKENIENVKSQGIIVPQGYRRTYPTSPSVLQSRGIIGSEPKIYMGNFGRYTSIPTVLGRKAATNPQNLGRAAEPPKDIYIQVRDTNDCIAVFGGDLVGISVVFKDMIEKLGQRKTLNLTEYNYQAVIRVVEWAIMKKFSFVPADATAVVNPANDIYALASKYAIVGMREKFRKDLAVTIPEDGLRCLTCIEYIRVLLRLYTFATDNTTERDDLLELVEQAIRSFSFLEIARATAYLPTDNVAGSIMYRHIIMAKAKFDEHEARYGQKHGSSVRQVTRAVVRFPLDSPTSPRLNVNMARVQPPQIAGLGETSCSNSTGGVATGILNSETRGAN</sequence>
<proteinExistence type="predicted"/>
<dbReference type="AlphaFoldDB" id="W7I396"/>
<keyword evidence="3" id="KW-1185">Reference proteome</keyword>
<name>W7I396_9PEZI</name>
<dbReference type="EMBL" id="KI966416">
    <property type="protein sequence ID" value="EWC46653.1"/>
    <property type="molecule type" value="Genomic_DNA"/>
</dbReference>
<feature type="region of interest" description="Disordered" evidence="1">
    <location>
        <begin position="34"/>
        <end position="61"/>
    </location>
</feature>
<dbReference type="Proteomes" id="UP000024837">
    <property type="component" value="Unassembled WGS sequence"/>
</dbReference>
<reference evidence="2 3" key="1">
    <citation type="submission" date="2013-05" db="EMBL/GenBank/DDBJ databases">
        <title>Drechslerella stenobrocha genome reveals carnivorous origination and mechanical trapping mechanism of predatory fungi.</title>
        <authorList>
            <person name="Liu X."/>
            <person name="Zhang W."/>
            <person name="Liu K."/>
        </authorList>
    </citation>
    <scope>NUCLEOTIDE SEQUENCE [LARGE SCALE GENOMIC DNA]</scope>
    <source>
        <strain evidence="2 3">248</strain>
    </source>
</reference>
<organism evidence="2 3">
    <name type="scientific">Drechslerella stenobrocha 248</name>
    <dbReference type="NCBI Taxonomy" id="1043628"/>
    <lineage>
        <taxon>Eukaryota</taxon>
        <taxon>Fungi</taxon>
        <taxon>Dikarya</taxon>
        <taxon>Ascomycota</taxon>
        <taxon>Pezizomycotina</taxon>
        <taxon>Orbiliomycetes</taxon>
        <taxon>Orbiliales</taxon>
        <taxon>Orbiliaceae</taxon>
        <taxon>Drechslerella</taxon>
    </lineage>
</organism>
<dbReference type="HOGENOM" id="CLU_644093_0_0_1"/>
<gene>
    <name evidence="2" type="ORF">DRE_04140</name>
</gene>